<organism evidence="2 3">
    <name type="scientific">Stephania yunnanensis</name>
    <dbReference type="NCBI Taxonomy" id="152371"/>
    <lineage>
        <taxon>Eukaryota</taxon>
        <taxon>Viridiplantae</taxon>
        <taxon>Streptophyta</taxon>
        <taxon>Embryophyta</taxon>
        <taxon>Tracheophyta</taxon>
        <taxon>Spermatophyta</taxon>
        <taxon>Magnoliopsida</taxon>
        <taxon>Ranunculales</taxon>
        <taxon>Menispermaceae</taxon>
        <taxon>Menispermoideae</taxon>
        <taxon>Cissampelideae</taxon>
        <taxon>Stephania</taxon>
    </lineage>
</organism>
<evidence type="ECO:0000313" key="2">
    <source>
        <dbReference type="EMBL" id="KAK9160639.1"/>
    </source>
</evidence>
<dbReference type="AlphaFoldDB" id="A0AAP0KZD1"/>
<accession>A0AAP0KZD1</accession>
<keyword evidence="1" id="KW-0812">Transmembrane</keyword>
<evidence type="ECO:0000256" key="1">
    <source>
        <dbReference type="SAM" id="Phobius"/>
    </source>
</evidence>
<dbReference type="EMBL" id="JBBNAF010000003">
    <property type="protein sequence ID" value="KAK9160639.1"/>
    <property type="molecule type" value="Genomic_DNA"/>
</dbReference>
<dbReference type="Proteomes" id="UP001420932">
    <property type="component" value="Unassembled WGS sequence"/>
</dbReference>
<protein>
    <submittedName>
        <fullName evidence="2">Uncharacterized protein</fullName>
    </submittedName>
</protein>
<gene>
    <name evidence="2" type="ORF">Syun_006980</name>
</gene>
<proteinExistence type="predicted"/>
<feature type="transmembrane region" description="Helical" evidence="1">
    <location>
        <begin position="32"/>
        <end position="55"/>
    </location>
</feature>
<keyword evidence="3" id="KW-1185">Reference proteome</keyword>
<keyword evidence="1" id="KW-0472">Membrane</keyword>
<keyword evidence="1" id="KW-1133">Transmembrane helix</keyword>
<reference evidence="2 3" key="1">
    <citation type="submission" date="2024-01" db="EMBL/GenBank/DDBJ databases">
        <title>Genome assemblies of Stephania.</title>
        <authorList>
            <person name="Yang L."/>
        </authorList>
    </citation>
    <scope>NUCLEOTIDE SEQUENCE [LARGE SCALE GENOMIC DNA]</scope>
    <source>
        <strain evidence="2">YNDBR</strain>
        <tissue evidence="2">Leaf</tissue>
    </source>
</reference>
<evidence type="ECO:0000313" key="3">
    <source>
        <dbReference type="Proteomes" id="UP001420932"/>
    </source>
</evidence>
<sequence>MVDLFSSLSNTFDRPHLTRSLMDSSSFSLGSLFVFNFIIYVSIQGEASVVINIIYKIHV</sequence>
<comment type="caution">
    <text evidence="2">The sequence shown here is derived from an EMBL/GenBank/DDBJ whole genome shotgun (WGS) entry which is preliminary data.</text>
</comment>
<name>A0AAP0KZD1_9MAGN</name>